<keyword evidence="4" id="KW-1185">Reference proteome</keyword>
<feature type="compositionally biased region" description="Low complexity" evidence="1">
    <location>
        <begin position="77"/>
        <end position="99"/>
    </location>
</feature>
<dbReference type="AlphaFoldDB" id="U6GUP8"/>
<dbReference type="VEuPathDB" id="ToxoDB:EAH_00045660"/>
<reference evidence="3" key="1">
    <citation type="submission" date="2013-10" db="EMBL/GenBank/DDBJ databases">
        <title>Genomic analysis of the causative agents of coccidiosis in chickens.</title>
        <authorList>
            <person name="Reid A.J."/>
            <person name="Blake D."/>
            <person name="Billington K."/>
            <person name="Browne H."/>
            <person name="Dunn M."/>
            <person name="Hung S."/>
            <person name="Kawahara F."/>
            <person name="Miranda-Saavedra D."/>
            <person name="Mourier T."/>
            <person name="Nagra H."/>
            <person name="Otto T.D."/>
            <person name="Rawlings N."/>
            <person name="Sanchez A."/>
            <person name="Sanders M."/>
            <person name="Subramaniam C."/>
            <person name="Tay Y."/>
            <person name="Dear P."/>
            <person name="Doerig C."/>
            <person name="Gruber A."/>
            <person name="Parkinson J."/>
            <person name="Shirley M."/>
            <person name="Wan K.L."/>
            <person name="Berriman M."/>
            <person name="Tomley F."/>
            <person name="Pain A."/>
        </authorList>
    </citation>
    <scope>NUCLEOTIDE SEQUENCE [LARGE SCALE GENOMIC DNA]</scope>
    <source>
        <strain evidence="3">Houghton</strain>
    </source>
</reference>
<proteinExistence type="predicted"/>
<evidence type="ECO:0000313" key="3">
    <source>
        <dbReference type="EMBL" id="CDI83905.1"/>
    </source>
</evidence>
<keyword evidence="2" id="KW-0812">Transmembrane</keyword>
<protein>
    <submittedName>
        <fullName evidence="3">Uncharacterized protein</fullName>
    </submittedName>
</protein>
<feature type="transmembrane region" description="Helical" evidence="2">
    <location>
        <begin position="446"/>
        <end position="468"/>
    </location>
</feature>
<evidence type="ECO:0000256" key="2">
    <source>
        <dbReference type="SAM" id="Phobius"/>
    </source>
</evidence>
<dbReference type="EMBL" id="HG673526">
    <property type="protein sequence ID" value="CDI83905.1"/>
    <property type="molecule type" value="Genomic_DNA"/>
</dbReference>
<gene>
    <name evidence="3" type="ORF">EAH_00045660</name>
</gene>
<evidence type="ECO:0000256" key="1">
    <source>
        <dbReference type="SAM" id="MobiDB-lite"/>
    </source>
</evidence>
<feature type="compositionally biased region" description="Low complexity" evidence="1">
    <location>
        <begin position="108"/>
        <end position="143"/>
    </location>
</feature>
<sequence length="471" mass="49187">MAVRPLRRIVLMESSVAFTNEEPEDKEYEKDVPIKPHAFGAEGATAAEGEYSASEREQGEPEEAETSRQETPQQPGEAAAAAESASEAAAATAAESAAESKAEGPPSGASTSEQQQKQQQQQQQPGGAGAPSGAPAAAAGAEGVHSHLKEVSVVKKEELMTPIMKEHIEAEGPSRGLGRDAINERLAALGAPFKVGKSHFTVEFDGGLRLSSSDFERLASSPSGILYRGVSEEPSVLSEKDIFLAVDLDDPSLGTDVRLIQLTVKPRACSVKAENACKIQWLIRQPSPAALPHRILLLGFSSPTGSPFEFDELLKSIQKKPMDLDLRRECSSSSYTKQAAAAAAAAAKAAAADTNKKANTIHRDCPPAALLLRTGLVSHAPGEGNEPQLGAPLLELPANATEEQKAAAIRISRESNEEIDGISTPEHGGESPGAGGKVGASTIFKYVLASLLLIGLIVGVAVTVCPCAKAS</sequence>
<dbReference type="OrthoDB" id="348919at2759"/>
<feature type="compositionally biased region" description="Low complexity" evidence="1">
    <location>
        <begin position="38"/>
        <end position="52"/>
    </location>
</feature>
<feature type="region of interest" description="Disordered" evidence="1">
    <location>
        <begin position="20"/>
        <end position="145"/>
    </location>
</feature>
<dbReference type="GeneID" id="25272636"/>
<dbReference type="Proteomes" id="UP000018050">
    <property type="component" value="Unassembled WGS sequence"/>
</dbReference>
<name>U6GUP8_EIMAC</name>
<keyword evidence="2" id="KW-1133">Transmembrane helix</keyword>
<keyword evidence="2" id="KW-0472">Membrane</keyword>
<evidence type="ECO:0000313" key="4">
    <source>
        <dbReference type="Proteomes" id="UP000018050"/>
    </source>
</evidence>
<accession>U6GUP8</accession>
<reference evidence="3" key="2">
    <citation type="submission" date="2013-10" db="EMBL/GenBank/DDBJ databases">
        <authorList>
            <person name="Aslett M."/>
        </authorList>
    </citation>
    <scope>NUCLEOTIDE SEQUENCE [LARGE SCALE GENOMIC DNA]</scope>
    <source>
        <strain evidence="3">Houghton</strain>
    </source>
</reference>
<feature type="region of interest" description="Disordered" evidence="1">
    <location>
        <begin position="414"/>
        <end position="435"/>
    </location>
</feature>
<organism evidence="3 4">
    <name type="scientific">Eimeria acervulina</name>
    <name type="common">Coccidian parasite</name>
    <dbReference type="NCBI Taxonomy" id="5801"/>
    <lineage>
        <taxon>Eukaryota</taxon>
        <taxon>Sar</taxon>
        <taxon>Alveolata</taxon>
        <taxon>Apicomplexa</taxon>
        <taxon>Conoidasida</taxon>
        <taxon>Coccidia</taxon>
        <taxon>Eucoccidiorida</taxon>
        <taxon>Eimeriorina</taxon>
        <taxon>Eimeriidae</taxon>
        <taxon>Eimeria</taxon>
    </lineage>
</organism>
<dbReference type="RefSeq" id="XP_013247033.1">
    <property type="nucleotide sequence ID" value="XM_013391579.1"/>
</dbReference>